<dbReference type="PANTHER" id="PTHR45923">
    <property type="entry name" value="PROTEIN SEY1"/>
    <property type="match status" value="1"/>
</dbReference>
<keyword evidence="4" id="KW-1185">Reference proteome</keyword>
<comment type="caution">
    <text evidence="3">The sequence shown here is derived from an EMBL/GenBank/DDBJ whole genome shotgun (WGS) entry which is preliminary data.</text>
</comment>
<evidence type="ECO:0000313" key="4">
    <source>
        <dbReference type="Proteomes" id="UP001222325"/>
    </source>
</evidence>
<accession>A0AAD6XYK6</accession>
<feature type="domain" description="Sey1/RHD3-like three-helix bundle" evidence="2">
    <location>
        <begin position="189"/>
        <end position="234"/>
    </location>
</feature>
<feature type="compositionally biased region" description="Polar residues" evidence="1">
    <location>
        <begin position="93"/>
        <end position="113"/>
    </location>
</feature>
<organism evidence="3 4">
    <name type="scientific">Mycena belliarum</name>
    <dbReference type="NCBI Taxonomy" id="1033014"/>
    <lineage>
        <taxon>Eukaryota</taxon>
        <taxon>Fungi</taxon>
        <taxon>Dikarya</taxon>
        <taxon>Basidiomycota</taxon>
        <taxon>Agaricomycotina</taxon>
        <taxon>Agaricomycetes</taxon>
        <taxon>Agaricomycetidae</taxon>
        <taxon>Agaricales</taxon>
        <taxon>Marasmiineae</taxon>
        <taxon>Mycenaceae</taxon>
        <taxon>Mycena</taxon>
    </lineage>
</organism>
<protein>
    <submittedName>
        <fullName evidence="3">Root hair defective 3 GTP-binding protein-domain-containing protein</fullName>
    </submittedName>
</protein>
<sequence length="260" mass="28849">MHTSPRTTTQSQALAHPAVNRAGPALVVRAACSTSPSTRALHVCPAHKVFVLRRPRSRTSRQRSPRTSTAYGRVFSNVRSSRTARLRTDCLTRSRTRSLPQTSSNPRSSLWDSASNKDAPGFLFNPAYHKRIPADGVGFYTEGIWEQVQTNKVLDLPTQMRLSTVALAELTEQTKSQRRPVEAGRFVDGLGAMMRAWRTEALTRYDRDNSRYHAGVYQRKHTNLLAALDAARKVPFTALALATPPTPILRSAPSPFGVSR</sequence>
<evidence type="ECO:0000259" key="2">
    <source>
        <dbReference type="Pfam" id="PF20428"/>
    </source>
</evidence>
<reference evidence="3" key="1">
    <citation type="submission" date="2023-03" db="EMBL/GenBank/DDBJ databases">
        <title>Massive genome expansion in bonnet fungi (Mycena s.s.) driven by repeated elements and novel gene families across ecological guilds.</title>
        <authorList>
            <consortium name="Lawrence Berkeley National Laboratory"/>
            <person name="Harder C.B."/>
            <person name="Miyauchi S."/>
            <person name="Viragh M."/>
            <person name="Kuo A."/>
            <person name="Thoen E."/>
            <person name="Andreopoulos B."/>
            <person name="Lu D."/>
            <person name="Skrede I."/>
            <person name="Drula E."/>
            <person name="Henrissat B."/>
            <person name="Morin E."/>
            <person name="Kohler A."/>
            <person name="Barry K."/>
            <person name="LaButti K."/>
            <person name="Morin E."/>
            <person name="Salamov A."/>
            <person name="Lipzen A."/>
            <person name="Mereny Z."/>
            <person name="Hegedus B."/>
            <person name="Baldrian P."/>
            <person name="Stursova M."/>
            <person name="Weitz H."/>
            <person name="Taylor A."/>
            <person name="Grigoriev I.V."/>
            <person name="Nagy L.G."/>
            <person name="Martin F."/>
            <person name="Kauserud H."/>
        </authorList>
    </citation>
    <scope>NUCLEOTIDE SEQUENCE</scope>
    <source>
        <strain evidence="3">CBHHK173m</strain>
    </source>
</reference>
<dbReference type="EMBL" id="JARJCN010000003">
    <property type="protein sequence ID" value="KAJ7102107.1"/>
    <property type="molecule type" value="Genomic_DNA"/>
</dbReference>
<evidence type="ECO:0000313" key="3">
    <source>
        <dbReference type="EMBL" id="KAJ7102107.1"/>
    </source>
</evidence>
<dbReference type="GO" id="GO:0016320">
    <property type="term" value="P:endoplasmic reticulum membrane fusion"/>
    <property type="evidence" value="ECO:0007669"/>
    <property type="project" value="TreeGrafter"/>
</dbReference>
<dbReference type="InterPro" id="IPR046758">
    <property type="entry name" value="Sey1/RHD3-like_3HB"/>
</dbReference>
<name>A0AAD6XYK6_9AGAR</name>
<dbReference type="GO" id="GO:0005783">
    <property type="term" value="C:endoplasmic reticulum"/>
    <property type="evidence" value="ECO:0007669"/>
    <property type="project" value="TreeGrafter"/>
</dbReference>
<dbReference type="InterPro" id="IPR008803">
    <property type="entry name" value="RHD3/Sey1"/>
</dbReference>
<dbReference type="Proteomes" id="UP001222325">
    <property type="component" value="Unassembled WGS sequence"/>
</dbReference>
<gene>
    <name evidence="3" type="ORF">B0H15DRAFT_311946</name>
</gene>
<dbReference type="PANTHER" id="PTHR45923:SF2">
    <property type="entry name" value="PROTEIN SEY1"/>
    <property type="match status" value="1"/>
</dbReference>
<feature type="region of interest" description="Disordered" evidence="1">
    <location>
        <begin position="92"/>
        <end position="113"/>
    </location>
</feature>
<dbReference type="GO" id="GO:0003924">
    <property type="term" value="F:GTPase activity"/>
    <property type="evidence" value="ECO:0007669"/>
    <property type="project" value="TreeGrafter"/>
</dbReference>
<dbReference type="AlphaFoldDB" id="A0AAD6XYK6"/>
<evidence type="ECO:0000256" key="1">
    <source>
        <dbReference type="SAM" id="MobiDB-lite"/>
    </source>
</evidence>
<dbReference type="Pfam" id="PF20428">
    <property type="entry name" value="Sey1_3HB"/>
    <property type="match status" value="1"/>
</dbReference>
<proteinExistence type="predicted"/>